<feature type="compositionally biased region" description="Acidic residues" evidence="3">
    <location>
        <begin position="75"/>
        <end position="87"/>
    </location>
</feature>
<dbReference type="GO" id="GO:0042797">
    <property type="term" value="P:tRNA transcription by RNA polymerase III"/>
    <property type="evidence" value="ECO:0007669"/>
    <property type="project" value="TreeGrafter"/>
</dbReference>
<dbReference type="GO" id="GO:0005665">
    <property type="term" value="C:RNA polymerase II, core complex"/>
    <property type="evidence" value="ECO:0007669"/>
    <property type="project" value="TreeGrafter"/>
</dbReference>
<dbReference type="GO" id="GO:0003899">
    <property type="term" value="F:DNA-directed RNA polymerase activity"/>
    <property type="evidence" value="ECO:0007669"/>
    <property type="project" value="InterPro"/>
</dbReference>
<dbReference type="Pfam" id="PF01192">
    <property type="entry name" value="RNA_pol_Rpb6"/>
    <property type="match status" value="1"/>
</dbReference>
<evidence type="ECO:0000256" key="2">
    <source>
        <dbReference type="ARBA" id="ARBA00023163"/>
    </source>
</evidence>
<feature type="compositionally biased region" description="Acidic residues" evidence="3">
    <location>
        <begin position="32"/>
        <end position="60"/>
    </location>
</feature>
<evidence type="ECO:0008006" key="5">
    <source>
        <dbReference type="Google" id="ProtNLM"/>
    </source>
</evidence>
<dbReference type="InterPro" id="IPR006110">
    <property type="entry name" value="Pol_omega/Rpo6/RPB6"/>
</dbReference>
<name>A0A6C0AZI9_9ZZZZ</name>
<keyword evidence="1" id="KW-0240">DNA-directed RNA polymerase</keyword>
<dbReference type="PROSITE" id="PS01111">
    <property type="entry name" value="RNA_POL_K_14KD"/>
    <property type="match status" value="1"/>
</dbReference>
<feature type="compositionally biased region" description="Basic and acidic residues" evidence="3">
    <location>
        <begin position="1"/>
        <end position="10"/>
    </location>
</feature>
<keyword evidence="2" id="KW-0804">Transcription</keyword>
<dbReference type="InterPro" id="IPR036161">
    <property type="entry name" value="RPB6/omega-like_sf"/>
</dbReference>
<dbReference type="GO" id="GO:0005666">
    <property type="term" value="C:RNA polymerase III complex"/>
    <property type="evidence" value="ECO:0007669"/>
    <property type="project" value="TreeGrafter"/>
</dbReference>
<dbReference type="Gene3D" id="3.90.940.10">
    <property type="match status" value="1"/>
</dbReference>
<dbReference type="InterPro" id="IPR020708">
    <property type="entry name" value="DNA-dir_RNA_polK_14-18kDa_CS"/>
</dbReference>
<dbReference type="AlphaFoldDB" id="A0A6C0AZI9"/>
<dbReference type="PANTHER" id="PTHR47227">
    <property type="entry name" value="DNA-DIRECTED RNA POLYMERASE SUBUNIT K"/>
    <property type="match status" value="1"/>
</dbReference>
<dbReference type="GO" id="GO:0003677">
    <property type="term" value="F:DNA binding"/>
    <property type="evidence" value="ECO:0007669"/>
    <property type="project" value="InterPro"/>
</dbReference>
<dbReference type="PANTHER" id="PTHR47227:SF5">
    <property type="entry name" value="DNA-DIRECTED RNA POLYMERASES I, II, AND III SUBUNIT RPABC2"/>
    <property type="match status" value="1"/>
</dbReference>
<dbReference type="SMART" id="SM01409">
    <property type="entry name" value="RNA_pol_Rpb6"/>
    <property type="match status" value="1"/>
</dbReference>
<evidence type="ECO:0000256" key="1">
    <source>
        <dbReference type="ARBA" id="ARBA00022478"/>
    </source>
</evidence>
<accession>A0A6C0AZI9</accession>
<dbReference type="EMBL" id="MN739043">
    <property type="protein sequence ID" value="QHS85375.1"/>
    <property type="molecule type" value="Genomic_DNA"/>
</dbReference>
<dbReference type="GO" id="GO:0006366">
    <property type="term" value="P:transcription by RNA polymerase II"/>
    <property type="evidence" value="ECO:0007669"/>
    <property type="project" value="TreeGrafter"/>
</dbReference>
<dbReference type="GO" id="GO:0005736">
    <property type="term" value="C:RNA polymerase I complex"/>
    <property type="evidence" value="ECO:0007669"/>
    <property type="project" value="TreeGrafter"/>
</dbReference>
<sequence>MSQEHDKVEELYSDSGSDEDVNSDSESVLSKEDEEEKVDYEEPEEEQEQEEQEEEEEDGKLEEGGENKFIPNITDADENNESEDDEDNQYLQKFNAEINRNYIVDFHPECSMHNYDEISVLSRIVRDKTNNIVDELHKTIPFLTKYERTRILGQRAKQLNSGAKAFIKVPENVIDGYLIAELELAEKRIPFIIRRPIPGGGCEYWSLKDLEIVSF</sequence>
<feature type="region of interest" description="Disordered" evidence="3">
    <location>
        <begin position="1"/>
        <end position="87"/>
    </location>
</feature>
<proteinExistence type="predicted"/>
<evidence type="ECO:0000256" key="3">
    <source>
        <dbReference type="SAM" id="MobiDB-lite"/>
    </source>
</evidence>
<reference evidence="4" key="1">
    <citation type="journal article" date="2020" name="Nature">
        <title>Giant virus diversity and host interactions through global metagenomics.</title>
        <authorList>
            <person name="Schulz F."/>
            <person name="Roux S."/>
            <person name="Paez-Espino D."/>
            <person name="Jungbluth S."/>
            <person name="Walsh D.A."/>
            <person name="Denef V.J."/>
            <person name="McMahon K.D."/>
            <person name="Konstantinidis K.T."/>
            <person name="Eloe-Fadrosh E.A."/>
            <person name="Kyrpides N.C."/>
            <person name="Woyke T."/>
        </authorList>
    </citation>
    <scope>NUCLEOTIDE SEQUENCE</scope>
    <source>
        <strain evidence="4">GVMAG-M-3300009182-78</strain>
    </source>
</reference>
<organism evidence="4">
    <name type="scientific">viral metagenome</name>
    <dbReference type="NCBI Taxonomy" id="1070528"/>
    <lineage>
        <taxon>unclassified sequences</taxon>
        <taxon>metagenomes</taxon>
        <taxon>organismal metagenomes</taxon>
    </lineage>
</organism>
<dbReference type="GO" id="GO:0006360">
    <property type="term" value="P:transcription by RNA polymerase I"/>
    <property type="evidence" value="ECO:0007669"/>
    <property type="project" value="TreeGrafter"/>
</dbReference>
<evidence type="ECO:0000313" key="4">
    <source>
        <dbReference type="EMBL" id="QHS85375.1"/>
    </source>
</evidence>
<dbReference type="SUPFAM" id="SSF63562">
    <property type="entry name" value="RPB6/omega subunit-like"/>
    <property type="match status" value="1"/>
</dbReference>
<protein>
    <recommendedName>
        <fullName evidence="5">DNA-directed RNA polymerase</fullName>
    </recommendedName>
</protein>